<gene>
    <name evidence="2" type="ORF">FD06_GL000311</name>
</gene>
<feature type="region of interest" description="Disordered" evidence="1">
    <location>
        <begin position="17"/>
        <end position="39"/>
    </location>
</feature>
<comment type="caution">
    <text evidence="2">The sequence shown here is derived from an EMBL/GenBank/DDBJ whole genome shotgun (WGS) entry which is preliminary data.</text>
</comment>
<organism evidence="2 3">
    <name type="scientific">Apilactobacillus ozensis DSM 23829 = JCM 17196</name>
    <dbReference type="NCBI Taxonomy" id="1423781"/>
    <lineage>
        <taxon>Bacteria</taxon>
        <taxon>Bacillati</taxon>
        <taxon>Bacillota</taxon>
        <taxon>Bacilli</taxon>
        <taxon>Lactobacillales</taxon>
        <taxon>Lactobacillaceae</taxon>
        <taxon>Apilactobacillus</taxon>
    </lineage>
</organism>
<dbReference type="EMBL" id="AYYQ01000006">
    <property type="protein sequence ID" value="KRM69252.1"/>
    <property type="molecule type" value="Genomic_DNA"/>
</dbReference>
<accession>A0A0R2AUT4</accession>
<evidence type="ECO:0008006" key="4">
    <source>
        <dbReference type="Google" id="ProtNLM"/>
    </source>
</evidence>
<protein>
    <recommendedName>
        <fullName evidence="4">Replication-associated protein RepC</fullName>
    </recommendedName>
</protein>
<dbReference type="PATRIC" id="fig|1423781.4.peg.316"/>
<name>A0A0R2AUT4_9LACO</name>
<dbReference type="OrthoDB" id="2320192at2"/>
<proteinExistence type="predicted"/>
<dbReference type="STRING" id="1423781.FD06_GL000311"/>
<evidence type="ECO:0000313" key="3">
    <source>
        <dbReference type="Proteomes" id="UP000052012"/>
    </source>
</evidence>
<reference evidence="2 3" key="1">
    <citation type="journal article" date="2015" name="Genome Announc.">
        <title>Expanding the biotechnology potential of lactobacilli through comparative genomics of 213 strains and associated genera.</title>
        <authorList>
            <person name="Sun Z."/>
            <person name="Harris H.M."/>
            <person name="McCann A."/>
            <person name="Guo C."/>
            <person name="Argimon S."/>
            <person name="Zhang W."/>
            <person name="Yang X."/>
            <person name="Jeffery I.B."/>
            <person name="Cooney J.C."/>
            <person name="Kagawa T.F."/>
            <person name="Liu W."/>
            <person name="Song Y."/>
            <person name="Salvetti E."/>
            <person name="Wrobel A."/>
            <person name="Rasinkangas P."/>
            <person name="Parkhill J."/>
            <person name="Rea M.C."/>
            <person name="O'Sullivan O."/>
            <person name="Ritari J."/>
            <person name="Douillard F.P."/>
            <person name="Paul Ross R."/>
            <person name="Yang R."/>
            <person name="Briner A.E."/>
            <person name="Felis G.E."/>
            <person name="de Vos W.M."/>
            <person name="Barrangou R."/>
            <person name="Klaenhammer T.R."/>
            <person name="Caufield P.W."/>
            <person name="Cui Y."/>
            <person name="Zhang H."/>
            <person name="O'Toole P.W."/>
        </authorList>
    </citation>
    <scope>NUCLEOTIDE SEQUENCE [LARGE SCALE GENOMIC DNA]</scope>
    <source>
        <strain evidence="2 3">DSM 23829</strain>
    </source>
</reference>
<dbReference type="RefSeq" id="WP_054657833.1">
    <property type="nucleotide sequence ID" value="NZ_AYYQ01000006.1"/>
</dbReference>
<keyword evidence="3" id="KW-1185">Reference proteome</keyword>
<sequence>MDDIKYKINGEVELIESRNTKKKTNNLGRPRKNKQYSSLRIQKQSVGKINAFQNALGYSSQDDFVADILDKAEKDLTAEQRTLFNMYLRAYEIRSKGK</sequence>
<evidence type="ECO:0000256" key="1">
    <source>
        <dbReference type="SAM" id="MobiDB-lite"/>
    </source>
</evidence>
<feature type="compositionally biased region" description="Basic residues" evidence="1">
    <location>
        <begin position="20"/>
        <end position="34"/>
    </location>
</feature>
<dbReference type="Proteomes" id="UP000052012">
    <property type="component" value="Unassembled WGS sequence"/>
</dbReference>
<evidence type="ECO:0000313" key="2">
    <source>
        <dbReference type="EMBL" id="KRM69252.1"/>
    </source>
</evidence>
<dbReference type="AlphaFoldDB" id="A0A0R2AUT4"/>